<feature type="domain" description="PAS" evidence="9">
    <location>
        <begin position="455"/>
        <end position="504"/>
    </location>
</feature>
<feature type="coiled-coil region" evidence="7">
    <location>
        <begin position="279"/>
        <end position="334"/>
    </location>
</feature>
<dbReference type="PROSITE" id="PS50112">
    <property type="entry name" value="PAS"/>
    <property type="match status" value="1"/>
</dbReference>
<dbReference type="EMBL" id="JABKAV010000077">
    <property type="protein sequence ID" value="NVO86459.1"/>
    <property type="molecule type" value="Genomic_DNA"/>
</dbReference>
<evidence type="ECO:0000259" key="8">
    <source>
        <dbReference type="PROSITE" id="PS50109"/>
    </source>
</evidence>
<dbReference type="Pfam" id="PF02518">
    <property type="entry name" value="HATPase_c"/>
    <property type="match status" value="1"/>
</dbReference>
<evidence type="ECO:0000259" key="9">
    <source>
        <dbReference type="PROSITE" id="PS50112"/>
    </source>
</evidence>
<dbReference type="SMART" id="SM00091">
    <property type="entry name" value="PAS"/>
    <property type="match status" value="3"/>
</dbReference>
<feature type="coiled-coil region" evidence="7">
    <location>
        <begin position="576"/>
        <end position="603"/>
    </location>
</feature>
<keyword evidence="4" id="KW-0808">Transferase</keyword>
<dbReference type="InterPro" id="IPR004358">
    <property type="entry name" value="Sig_transdc_His_kin-like_C"/>
</dbReference>
<dbReference type="NCBIfam" id="TIGR00229">
    <property type="entry name" value="sensory_box"/>
    <property type="match status" value="1"/>
</dbReference>
<dbReference type="CDD" id="cd00130">
    <property type="entry name" value="PAS"/>
    <property type="match status" value="1"/>
</dbReference>
<dbReference type="CDD" id="cd00082">
    <property type="entry name" value="HisKA"/>
    <property type="match status" value="1"/>
</dbReference>
<dbReference type="PRINTS" id="PR00344">
    <property type="entry name" value="BCTRLSENSOR"/>
</dbReference>
<dbReference type="Gene3D" id="1.10.287.130">
    <property type="match status" value="1"/>
</dbReference>
<dbReference type="RefSeq" id="WP_176901190.1">
    <property type="nucleotide sequence ID" value="NZ_JABKAV010000077.1"/>
</dbReference>
<dbReference type="SUPFAM" id="SSF55874">
    <property type="entry name" value="ATPase domain of HSP90 chaperone/DNA topoisomerase II/histidine kinase"/>
    <property type="match status" value="1"/>
</dbReference>
<dbReference type="InterPro" id="IPR003661">
    <property type="entry name" value="HisK_dim/P_dom"/>
</dbReference>
<dbReference type="Pfam" id="PF08448">
    <property type="entry name" value="PAS_4"/>
    <property type="match status" value="3"/>
</dbReference>
<dbReference type="InterPro" id="IPR000014">
    <property type="entry name" value="PAS"/>
</dbReference>
<dbReference type="SMART" id="SM00388">
    <property type="entry name" value="HisKA"/>
    <property type="match status" value="1"/>
</dbReference>
<gene>
    <name evidence="11" type="ORF">HW556_16350</name>
</gene>
<dbReference type="InterPro" id="IPR036890">
    <property type="entry name" value="HATPase_C_sf"/>
</dbReference>
<protein>
    <recommendedName>
        <fullName evidence="2">histidine kinase</fullName>
        <ecNumber evidence="2">2.7.13.3</ecNumber>
    </recommendedName>
</protein>
<dbReference type="InterPro" id="IPR035965">
    <property type="entry name" value="PAS-like_dom_sf"/>
</dbReference>
<comment type="catalytic activity">
    <reaction evidence="1">
        <text>ATP + protein L-histidine = ADP + protein N-phospho-L-histidine.</text>
        <dbReference type="EC" id="2.7.13.3"/>
    </reaction>
</comment>
<keyword evidence="5" id="KW-0418">Kinase</keyword>
<dbReference type="InterPro" id="IPR000700">
    <property type="entry name" value="PAS-assoc_C"/>
</dbReference>
<feature type="domain" description="Histidine kinase" evidence="8">
    <location>
        <begin position="617"/>
        <end position="834"/>
    </location>
</feature>
<evidence type="ECO:0000313" key="12">
    <source>
        <dbReference type="Proteomes" id="UP000626554"/>
    </source>
</evidence>
<accession>A0ABX2Q9S7</accession>
<dbReference type="InterPro" id="IPR003594">
    <property type="entry name" value="HATPase_dom"/>
</dbReference>
<dbReference type="Pfam" id="PF00512">
    <property type="entry name" value="HisKA"/>
    <property type="match status" value="1"/>
</dbReference>
<dbReference type="InterPro" id="IPR036097">
    <property type="entry name" value="HisK_dim/P_sf"/>
</dbReference>
<evidence type="ECO:0000256" key="6">
    <source>
        <dbReference type="ARBA" id="ARBA00023136"/>
    </source>
</evidence>
<keyword evidence="7" id="KW-0175">Coiled coil</keyword>
<dbReference type="Proteomes" id="UP000626554">
    <property type="component" value="Unassembled WGS sequence"/>
</dbReference>
<feature type="domain" description="PAC" evidence="10">
    <location>
        <begin position="236"/>
        <end position="291"/>
    </location>
</feature>
<evidence type="ECO:0000256" key="4">
    <source>
        <dbReference type="ARBA" id="ARBA00022679"/>
    </source>
</evidence>
<dbReference type="InterPro" id="IPR013656">
    <property type="entry name" value="PAS_4"/>
</dbReference>
<evidence type="ECO:0000256" key="3">
    <source>
        <dbReference type="ARBA" id="ARBA00022553"/>
    </source>
</evidence>
<keyword evidence="6" id="KW-0472">Membrane</keyword>
<dbReference type="SUPFAM" id="SSF55785">
    <property type="entry name" value="PYP-like sensor domain (PAS domain)"/>
    <property type="match status" value="3"/>
</dbReference>
<dbReference type="EC" id="2.7.13.3" evidence="2"/>
<dbReference type="PANTHER" id="PTHR42878">
    <property type="entry name" value="TWO-COMPONENT HISTIDINE KINASE"/>
    <property type="match status" value="1"/>
</dbReference>
<evidence type="ECO:0000256" key="2">
    <source>
        <dbReference type="ARBA" id="ARBA00012438"/>
    </source>
</evidence>
<dbReference type="SUPFAM" id="SSF47384">
    <property type="entry name" value="Homodimeric domain of signal transducing histidine kinase"/>
    <property type="match status" value="1"/>
</dbReference>
<evidence type="ECO:0000256" key="5">
    <source>
        <dbReference type="ARBA" id="ARBA00022777"/>
    </source>
</evidence>
<keyword evidence="3" id="KW-0597">Phosphoprotein</keyword>
<organism evidence="11 12">
    <name type="scientific">Hymenobacter terrestris</name>
    <dbReference type="NCBI Taxonomy" id="2748310"/>
    <lineage>
        <taxon>Bacteria</taxon>
        <taxon>Pseudomonadati</taxon>
        <taxon>Bacteroidota</taxon>
        <taxon>Cytophagia</taxon>
        <taxon>Cytophagales</taxon>
        <taxon>Hymenobacteraceae</taxon>
        <taxon>Hymenobacter</taxon>
    </lineage>
</organism>
<reference evidence="11 12" key="1">
    <citation type="submission" date="2020-05" db="EMBL/GenBank/DDBJ databases">
        <title>Hymenobacter terrestris sp. nov. and Hymenobacter lapidiphilus sp. nov., isolated from regoliths in Antarctica.</title>
        <authorList>
            <person name="Sedlacek I."/>
            <person name="Pantucek R."/>
            <person name="Zeman M."/>
            <person name="Holochova P."/>
            <person name="Kralova S."/>
            <person name="Stankova E."/>
            <person name="Sedo O."/>
            <person name="Micenkova L."/>
            <person name="Svec P."/>
            <person name="Gupta V."/>
            <person name="Sood U."/>
            <person name="Korpole U.S."/>
            <person name="Lal R."/>
        </authorList>
    </citation>
    <scope>NUCLEOTIDE SEQUENCE [LARGE SCALE GENOMIC DNA]</scope>
    <source>
        <strain evidence="11 12">P5252</strain>
    </source>
</reference>
<dbReference type="Gene3D" id="3.30.565.10">
    <property type="entry name" value="Histidine kinase-like ATPase, C-terminal domain"/>
    <property type="match status" value="1"/>
</dbReference>
<name>A0ABX2Q9S7_9BACT</name>
<dbReference type="PROSITE" id="PS50113">
    <property type="entry name" value="PAC"/>
    <property type="match status" value="2"/>
</dbReference>
<comment type="caution">
    <text evidence="11">The sequence shown here is derived from an EMBL/GenBank/DDBJ whole genome shotgun (WGS) entry which is preliminary data.</text>
</comment>
<feature type="domain" description="PAC" evidence="10">
    <location>
        <begin position="532"/>
        <end position="585"/>
    </location>
</feature>
<evidence type="ECO:0000313" key="11">
    <source>
        <dbReference type="EMBL" id="NVO86459.1"/>
    </source>
</evidence>
<evidence type="ECO:0000256" key="7">
    <source>
        <dbReference type="SAM" id="Coils"/>
    </source>
</evidence>
<dbReference type="InterPro" id="IPR005467">
    <property type="entry name" value="His_kinase_dom"/>
</dbReference>
<evidence type="ECO:0000259" key="10">
    <source>
        <dbReference type="PROSITE" id="PS50113"/>
    </source>
</evidence>
<dbReference type="Gene3D" id="3.30.450.20">
    <property type="entry name" value="PAS domain"/>
    <property type="match status" value="3"/>
</dbReference>
<sequence>MTTVAAPALPGETLPPDNLADVLFTTSPVGIMLLRPVYAADGTAIIDLAWERLNAAAQRMLNLPEQPTDSFLTLFPAAPEVGVYQFYRDAFLSGHVERRQNLYQDDQLDGYYELVAQRCGDVLVVHFTDGRDQPRTAVEEVLRASQTRERDARAEIEAQQATLRHTFEQVPVALGIAEGPDYVVTFANDGMLQLWGRPLATVVGRPHFEALPDLQGQGFEAIFADAYHRGQSCYLHEHLVQIDRQGTGQLVSGYFNIVYQPLRDRQQRITGIVASAIEVTEQVLARQQLQQLNEELERRVTARSADVRMALHEAEDQREQLRAQRALLDQILRQMPAAIATLTGPEHRYSFFNAPFQAISAQRVELGRTVAEVFPEVVEQGFIDLLDQVYATGEPYVSAETPVLLHNPTTGQAEPRYLDLVYQSLHGGPHQSLDILVFVLDVTDRVLARQEREDQQRLVESVFEQSPTAIWVVEGPDYVFTLVNPLMEQILGRTRQELLGRPYLQVMAELVSQGLPGLLARVWQSGETVAVKEWPARLAYHQPGETGYFSFVFQPLRDAQGRIARIACVTTDVTDQVVARQQVQTLNQELQLTNQELHGSNAQLLRTNMDLDNFIYTASHDLKAPISNIEGLLYLLQEDLPAAVVQDPEIGPTLSRMLDAVERFKRTIDHLTEVSRLQKEHAPAATLVNLAAVVEDVRQDLRSMLDVAGARLTVDVPALPPVPFTEKNLRSVVYNLLSNAVKYRHPDRTPHVDVRAHVREGHTVLEVHDNGLGLAPAYIPRLFTMFQRFHDHVEGTGIGLYMINRMVENAGGRIEVHSQLGAGTTFFVFLPHAASPAGQPLPTYIPS</sequence>
<dbReference type="InterPro" id="IPR050351">
    <property type="entry name" value="BphY/WalK/GraS-like"/>
</dbReference>
<dbReference type="PROSITE" id="PS50109">
    <property type="entry name" value="HIS_KIN"/>
    <property type="match status" value="1"/>
</dbReference>
<keyword evidence="12" id="KW-1185">Reference proteome</keyword>
<dbReference type="PANTHER" id="PTHR42878:SF15">
    <property type="entry name" value="BACTERIOPHYTOCHROME"/>
    <property type="match status" value="1"/>
</dbReference>
<evidence type="ECO:0000256" key="1">
    <source>
        <dbReference type="ARBA" id="ARBA00000085"/>
    </source>
</evidence>
<proteinExistence type="predicted"/>
<dbReference type="SMART" id="SM00387">
    <property type="entry name" value="HATPase_c"/>
    <property type="match status" value="1"/>
</dbReference>